<dbReference type="RefSeq" id="WP_166229257.1">
    <property type="nucleotide sequence ID" value="NZ_CP049989.1"/>
</dbReference>
<evidence type="ECO:0008006" key="4">
    <source>
        <dbReference type="Google" id="ProtNLM"/>
    </source>
</evidence>
<dbReference type="PROSITE" id="PS51257">
    <property type="entry name" value="PROKAR_LIPOPROTEIN"/>
    <property type="match status" value="1"/>
</dbReference>
<keyword evidence="3" id="KW-1185">Reference proteome</keyword>
<dbReference type="Proteomes" id="UP000503162">
    <property type="component" value="Chromosome"/>
</dbReference>
<evidence type="ECO:0000256" key="1">
    <source>
        <dbReference type="SAM" id="SignalP"/>
    </source>
</evidence>
<protein>
    <recommendedName>
        <fullName evidence="4">APCDD1 domain-containing protein</fullName>
    </recommendedName>
</protein>
<name>A0A6G8IL56_9BURK</name>
<organism evidence="2 3">
    <name type="scientific">Hydrogenophaga crocea</name>
    <dbReference type="NCBI Taxonomy" id="2716225"/>
    <lineage>
        <taxon>Bacteria</taxon>
        <taxon>Pseudomonadati</taxon>
        <taxon>Pseudomonadota</taxon>
        <taxon>Betaproteobacteria</taxon>
        <taxon>Burkholderiales</taxon>
        <taxon>Comamonadaceae</taxon>
        <taxon>Hydrogenophaga</taxon>
    </lineage>
</organism>
<proteinExistence type="predicted"/>
<dbReference type="EMBL" id="CP049989">
    <property type="protein sequence ID" value="QIM53849.1"/>
    <property type="molecule type" value="Genomic_DNA"/>
</dbReference>
<sequence length="197" mass="19696">MKTFPVLSALALSLALSACGGGGGGGGGDAHTPATPSLSLAEFAGVWKPDATGACAPSFAYNPAYSSRLRSHTITATSGDTLDLKVTIDLFTDTACAVPKGVVEEGFTLPVAAVTLPTRANAIRGQALFMSSHSSAVDGNGISLTRIPDGSAAGLGTGRLLADVQDGQLFLTPAVQGVAVDGAGYPLALDPARVFVH</sequence>
<feature type="signal peptide" evidence="1">
    <location>
        <begin position="1"/>
        <end position="20"/>
    </location>
</feature>
<feature type="chain" id="PRO_5026312186" description="APCDD1 domain-containing protein" evidence="1">
    <location>
        <begin position="21"/>
        <end position="197"/>
    </location>
</feature>
<dbReference type="AlphaFoldDB" id="A0A6G8IL56"/>
<evidence type="ECO:0000313" key="2">
    <source>
        <dbReference type="EMBL" id="QIM53849.1"/>
    </source>
</evidence>
<accession>A0A6G8IL56</accession>
<dbReference type="KEGG" id="hcz:G9Q37_17640"/>
<evidence type="ECO:0000313" key="3">
    <source>
        <dbReference type="Proteomes" id="UP000503162"/>
    </source>
</evidence>
<gene>
    <name evidence="2" type="ORF">G9Q37_17640</name>
</gene>
<keyword evidence="1" id="KW-0732">Signal</keyword>
<reference evidence="2 3" key="1">
    <citation type="submission" date="2020-03" db="EMBL/GenBank/DDBJ databases">
        <title>Hydrogenophaga sp. nov. isolated from cyanobacterial mat.</title>
        <authorList>
            <person name="Thorat V."/>
            <person name="Kirdat K."/>
            <person name="Tiwarekar B."/>
            <person name="Costa E.D."/>
            <person name="Yadav A."/>
        </authorList>
    </citation>
    <scope>NUCLEOTIDE SEQUENCE [LARGE SCALE GENOMIC DNA]</scope>
    <source>
        <strain evidence="2 3">BA0156</strain>
    </source>
</reference>